<keyword evidence="2" id="KW-0349">Heme</keyword>
<dbReference type="CDD" id="cd11033">
    <property type="entry name" value="CYP142-like"/>
    <property type="match status" value="1"/>
</dbReference>
<dbReference type="Pfam" id="PF00067">
    <property type="entry name" value="p450"/>
    <property type="match status" value="1"/>
</dbReference>
<protein>
    <submittedName>
        <fullName evidence="7">Cytochrome P450</fullName>
    </submittedName>
</protein>
<evidence type="ECO:0000256" key="6">
    <source>
        <dbReference type="ARBA" id="ARBA00023033"/>
    </source>
</evidence>
<keyword evidence="6" id="KW-0503">Monooxygenase</keyword>
<dbReference type="GO" id="GO:0020037">
    <property type="term" value="F:heme binding"/>
    <property type="evidence" value="ECO:0007669"/>
    <property type="project" value="InterPro"/>
</dbReference>
<evidence type="ECO:0000256" key="4">
    <source>
        <dbReference type="ARBA" id="ARBA00023002"/>
    </source>
</evidence>
<dbReference type="AlphaFoldDB" id="A0A7W3N4F0"/>
<evidence type="ECO:0000256" key="1">
    <source>
        <dbReference type="ARBA" id="ARBA00010617"/>
    </source>
</evidence>
<keyword evidence="8" id="KW-1185">Reference proteome</keyword>
<dbReference type="InterPro" id="IPR036396">
    <property type="entry name" value="Cyt_P450_sf"/>
</dbReference>
<dbReference type="GO" id="GO:0005506">
    <property type="term" value="F:iron ion binding"/>
    <property type="evidence" value="ECO:0007669"/>
    <property type="project" value="InterPro"/>
</dbReference>
<proteinExistence type="inferred from homology"/>
<comment type="similarity">
    <text evidence="1">Belongs to the cytochrome P450 family.</text>
</comment>
<dbReference type="InterPro" id="IPR001128">
    <property type="entry name" value="Cyt_P450"/>
</dbReference>
<sequence>MSLQSATADMDLLGMEFWARPEKERLADFARLRERGAPVFFPEPRIPFVRSGRGFHALVRHADVVAASRDARTFSSEPAATSPEPPPWLSALLGTPMVNMDDPRHARLRRIVSRAFSPKMLARIEAEIQATATRIVDDLIAEGPRDFVPQVAARLPINVICAMMGIPERTRPYVLRRIDAMTEYSGVRGSLTSPRALRLLGGNLKAIADLHRLVARLGRARRQNPTDDLVSALVNAEAGSGGGGRHDGERLSLRELGSFFDLLLVAGNETTRNALSHGLRLFTENPDQRDLLLADFDGRIGGAIEEIVRYSSPIIQFRRTLTRDHVLNGHPLKAGDKVVLFYPAANRDPEVFPDPDVFDITRSPNPHVGFGGPGPHLCLGANLARMELRIMFRELYDRLPGLRTTGDPVPLLSSFDNGVKSQPFTFSRPS</sequence>
<organism evidence="7 8">
    <name type="scientific">Thermomonospora cellulosilytica</name>
    <dbReference type="NCBI Taxonomy" id="1411118"/>
    <lineage>
        <taxon>Bacteria</taxon>
        <taxon>Bacillati</taxon>
        <taxon>Actinomycetota</taxon>
        <taxon>Actinomycetes</taxon>
        <taxon>Streptosporangiales</taxon>
        <taxon>Thermomonosporaceae</taxon>
        <taxon>Thermomonospora</taxon>
    </lineage>
</organism>
<dbReference type="InterPro" id="IPR002397">
    <property type="entry name" value="Cyt_P450_B"/>
</dbReference>
<dbReference type="Proteomes" id="UP000539313">
    <property type="component" value="Unassembled WGS sequence"/>
</dbReference>
<dbReference type="GO" id="GO:0006707">
    <property type="term" value="P:cholesterol catabolic process"/>
    <property type="evidence" value="ECO:0007669"/>
    <property type="project" value="TreeGrafter"/>
</dbReference>
<dbReference type="SUPFAM" id="SSF48264">
    <property type="entry name" value="Cytochrome P450"/>
    <property type="match status" value="1"/>
</dbReference>
<evidence type="ECO:0000256" key="3">
    <source>
        <dbReference type="ARBA" id="ARBA00022723"/>
    </source>
</evidence>
<dbReference type="FunFam" id="1.10.630.10:FF:000018">
    <property type="entry name" value="Cytochrome P450 monooxygenase"/>
    <property type="match status" value="1"/>
</dbReference>
<evidence type="ECO:0000313" key="7">
    <source>
        <dbReference type="EMBL" id="MBA9007369.1"/>
    </source>
</evidence>
<keyword evidence="5" id="KW-0408">Iron</keyword>
<keyword evidence="4" id="KW-0560">Oxidoreductase</keyword>
<dbReference type="PRINTS" id="PR00359">
    <property type="entry name" value="BP450"/>
</dbReference>
<evidence type="ECO:0000256" key="5">
    <source>
        <dbReference type="ARBA" id="ARBA00023004"/>
    </source>
</evidence>
<dbReference type="GO" id="GO:0008395">
    <property type="term" value="F:steroid hydroxylase activity"/>
    <property type="evidence" value="ECO:0007669"/>
    <property type="project" value="TreeGrafter"/>
</dbReference>
<comment type="caution">
    <text evidence="7">The sequence shown here is derived from an EMBL/GenBank/DDBJ whole genome shotgun (WGS) entry which is preliminary data.</text>
</comment>
<dbReference type="Gene3D" id="1.10.630.10">
    <property type="entry name" value="Cytochrome P450"/>
    <property type="match status" value="1"/>
</dbReference>
<name>A0A7W3N4F0_9ACTN</name>
<reference evidence="7 8" key="1">
    <citation type="submission" date="2020-08" db="EMBL/GenBank/DDBJ databases">
        <title>Sequencing the genomes of 1000 actinobacteria strains.</title>
        <authorList>
            <person name="Klenk H.-P."/>
        </authorList>
    </citation>
    <scope>NUCLEOTIDE SEQUENCE [LARGE SCALE GENOMIC DNA]</scope>
    <source>
        <strain evidence="7 8">DSM 45823</strain>
    </source>
</reference>
<gene>
    <name evidence="7" type="ORF">HNR21_006251</name>
</gene>
<dbReference type="GO" id="GO:0036199">
    <property type="term" value="F:cholest-4-en-3-one 26-monooxygenase activity"/>
    <property type="evidence" value="ECO:0007669"/>
    <property type="project" value="TreeGrafter"/>
</dbReference>
<dbReference type="PANTHER" id="PTHR46696:SF4">
    <property type="entry name" value="BIOTIN BIOSYNTHESIS CYTOCHROME P450"/>
    <property type="match status" value="1"/>
</dbReference>
<accession>A0A7W3N4F0</accession>
<evidence type="ECO:0000313" key="8">
    <source>
        <dbReference type="Proteomes" id="UP000539313"/>
    </source>
</evidence>
<keyword evidence="3" id="KW-0479">Metal-binding</keyword>
<evidence type="ECO:0000256" key="2">
    <source>
        <dbReference type="ARBA" id="ARBA00022617"/>
    </source>
</evidence>
<dbReference type="EMBL" id="JACJII010000001">
    <property type="protein sequence ID" value="MBA9007369.1"/>
    <property type="molecule type" value="Genomic_DNA"/>
</dbReference>
<dbReference type="PANTHER" id="PTHR46696">
    <property type="entry name" value="P450, PUTATIVE (EUROFUNG)-RELATED"/>
    <property type="match status" value="1"/>
</dbReference>